<feature type="compositionally biased region" description="Basic residues" evidence="2">
    <location>
        <begin position="1"/>
        <end position="10"/>
    </location>
</feature>
<proteinExistence type="predicted"/>
<evidence type="ECO:0008006" key="5">
    <source>
        <dbReference type="Google" id="ProtNLM"/>
    </source>
</evidence>
<evidence type="ECO:0000313" key="3">
    <source>
        <dbReference type="EMBL" id="KAK4325664.1"/>
    </source>
</evidence>
<dbReference type="Proteomes" id="UP001292094">
    <property type="component" value="Unassembled WGS sequence"/>
</dbReference>
<dbReference type="InterPro" id="IPR009057">
    <property type="entry name" value="Homeodomain-like_sf"/>
</dbReference>
<evidence type="ECO:0000256" key="2">
    <source>
        <dbReference type="SAM" id="MobiDB-lite"/>
    </source>
</evidence>
<sequence>MSRRTVQKWIRRQEETGSLLDAERRPRPRVTTRQEDNIQQAVQNDAFTNAVAIRERLHLNVSAQTVRRRLREAPGPPSQNSS</sequence>
<evidence type="ECO:0000313" key="4">
    <source>
        <dbReference type="Proteomes" id="UP001292094"/>
    </source>
</evidence>
<comment type="caution">
    <text evidence="3">The sequence shown here is derived from an EMBL/GenBank/DDBJ whole genome shotgun (WGS) entry which is preliminary data.</text>
</comment>
<feature type="region of interest" description="Disordered" evidence="2">
    <location>
        <begin position="1"/>
        <end position="34"/>
    </location>
</feature>
<dbReference type="SUPFAM" id="SSF46689">
    <property type="entry name" value="Homeodomain-like"/>
    <property type="match status" value="1"/>
</dbReference>
<feature type="compositionally biased region" description="Basic and acidic residues" evidence="2">
    <location>
        <begin position="11"/>
        <end position="25"/>
    </location>
</feature>
<evidence type="ECO:0000256" key="1">
    <source>
        <dbReference type="ARBA" id="ARBA00004123"/>
    </source>
</evidence>
<dbReference type="Pfam" id="PF13565">
    <property type="entry name" value="HTH_32"/>
    <property type="match status" value="1"/>
</dbReference>
<organism evidence="3 4">
    <name type="scientific">Petrolisthes manimaculis</name>
    <dbReference type="NCBI Taxonomy" id="1843537"/>
    <lineage>
        <taxon>Eukaryota</taxon>
        <taxon>Metazoa</taxon>
        <taxon>Ecdysozoa</taxon>
        <taxon>Arthropoda</taxon>
        <taxon>Crustacea</taxon>
        <taxon>Multicrustacea</taxon>
        <taxon>Malacostraca</taxon>
        <taxon>Eumalacostraca</taxon>
        <taxon>Eucarida</taxon>
        <taxon>Decapoda</taxon>
        <taxon>Pleocyemata</taxon>
        <taxon>Anomura</taxon>
        <taxon>Galatheoidea</taxon>
        <taxon>Porcellanidae</taxon>
        <taxon>Petrolisthes</taxon>
    </lineage>
</organism>
<name>A0AAE1QFM9_9EUCA</name>
<keyword evidence="4" id="KW-1185">Reference proteome</keyword>
<reference evidence="3" key="1">
    <citation type="submission" date="2023-11" db="EMBL/GenBank/DDBJ databases">
        <title>Genome assemblies of two species of porcelain crab, Petrolisthes cinctipes and Petrolisthes manimaculis (Anomura: Porcellanidae).</title>
        <authorList>
            <person name="Angst P."/>
        </authorList>
    </citation>
    <scope>NUCLEOTIDE SEQUENCE</scope>
    <source>
        <strain evidence="3">PB745_02</strain>
        <tissue evidence="3">Gill</tissue>
    </source>
</reference>
<accession>A0AAE1QFM9</accession>
<protein>
    <recommendedName>
        <fullName evidence="5">Transposase Tc1-like domain-containing protein</fullName>
    </recommendedName>
</protein>
<dbReference type="GO" id="GO:0005634">
    <property type="term" value="C:nucleus"/>
    <property type="evidence" value="ECO:0007669"/>
    <property type="project" value="UniProtKB-SubCell"/>
</dbReference>
<dbReference type="AlphaFoldDB" id="A0AAE1QFM9"/>
<comment type="subcellular location">
    <subcellularLocation>
        <location evidence="1">Nucleus</location>
    </subcellularLocation>
</comment>
<gene>
    <name evidence="3" type="ORF">Pmani_003757</name>
</gene>
<dbReference type="EMBL" id="JAWZYT010000265">
    <property type="protein sequence ID" value="KAK4325664.1"/>
    <property type="molecule type" value="Genomic_DNA"/>
</dbReference>